<proteinExistence type="inferred from homology"/>
<keyword evidence="9 12" id="KW-0067">ATP-binding</keyword>
<keyword evidence="12" id="KW-0597">Phosphoprotein</keyword>
<comment type="subcellular location">
    <subcellularLocation>
        <location evidence="12">Cytoplasm</location>
    </subcellularLocation>
</comment>
<dbReference type="GO" id="GO:0046872">
    <property type="term" value="F:metal ion binding"/>
    <property type="evidence" value="ECO:0007669"/>
    <property type="project" value="UniProtKB-KW"/>
</dbReference>
<evidence type="ECO:0000256" key="5">
    <source>
        <dbReference type="ARBA" id="ARBA00022679"/>
    </source>
</evidence>
<dbReference type="Proteomes" id="UP000239706">
    <property type="component" value="Unassembled WGS sequence"/>
</dbReference>
<evidence type="ECO:0000256" key="6">
    <source>
        <dbReference type="ARBA" id="ARBA00022723"/>
    </source>
</evidence>
<dbReference type="GO" id="GO:0006228">
    <property type="term" value="P:UTP biosynthetic process"/>
    <property type="evidence" value="ECO:0007669"/>
    <property type="project" value="UniProtKB-UniRule"/>
</dbReference>
<evidence type="ECO:0000256" key="10">
    <source>
        <dbReference type="ARBA" id="ARBA00022842"/>
    </source>
</evidence>
<evidence type="ECO:0000256" key="7">
    <source>
        <dbReference type="ARBA" id="ARBA00022741"/>
    </source>
</evidence>
<dbReference type="SMART" id="SM00562">
    <property type="entry name" value="NDK"/>
    <property type="match status" value="1"/>
</dbReference>
<keyword evidence="12" id="KW-0963">Cytoplasm</keyword>
<evidence type="ECO:0000256" key="11">
    <source>
        <dbReference type="ARBA" id="ARBA00023080"/>
    </source>
</evidence>
<dbReference type="OrthoDB" id="9801161at2"/>
<keyword evidence="5 12" id="KW-0808">Transferase</keyword>
<evidence type="ECO:0000256" key="3">
    <source>
        <dbReference type="ARBA" id="ARBA00012966"/>
    </source>
</evidence>
<evidence type="ECO:0000259" key="16">
    <source>
        <dbReference type="SMART" id="SM00562"/>
    </source>
</evidence>
<dbReference type="CDD" id="cd04413">
    <property type="entry name" value="NDPk_I"/>
    <property type="match status" value="1"/>
</dbReference>
<evidence type="ECO:0000256" key="13">
    <source>
        <dbReference type="PROSITE-ProRule" id="PRU00706"/>
    </source>
</evidence>
<evidence type="ECO:0000256" key="14">
    <source>
        <dbReference type="RuleBase" id="RU004011"/>
    </source>
</evidence>
<evidence type="ECO:0000256" key="2">
    <source>
        <dbReference type="ARBA" id="ARBA00008142"/>
    </source>
</evidence>
<keyword evidence="6 12" id="KW-0479">Metal-binding</keyword>
<comment type="similarity">
    <text evidence="2 12 13 14">Belongs to the NDK family.</text>
</comment>
<dbReference type="PROSITE" id="PS51374">
    <property type="entry name" value="NDPK_LIKE"/>
    <property type="match status" value="1"/>
</dbReference>
<dbReference type="RefSeq" id="WP_106064546.1">
    <property type="nucleotide sequence ID" value="NZ_PVXO01000066.1"/>
</dbReference>
<reference evidence="17 18" key="1">
    <citation type="submission" date="2018-03" db="EMBL/GenBank/DDBJ databases">
        <title>Genome sequence of Clostridium liquoris DSM 100320.</title>
        <authorList>
            <person name="Poehlein A."/>
            <person name="Daniel R."/>
        </authorList>
    </citation>
    <scope>NUCLEOTIDE SEQUENCE [LARGE SCALE GENOMIC DNA]</scope>
    <source>
        <strain evidence="17 18">DSM 100320</strain>
    </source>
</reference>
<evidence type="ECO:0000256" key="8">
    <source>
        <dbReference type="ARBA" id="ARBA00022777"/>
    </source>
</evidence>
<evidence type="ECO:0000256" key="1">
    <source>
        <dbReference type="ARBA" id="ARBA00001946"/>
    </source>
</evidence>
<dbReference type="PANTHER" id="PTHR11349">
    <property type="entry name" value="NUCLEOSIDE DIPHOSPHATE KINASE"/>
    <property type="match status" value="1"/>
</dbReference>
<dbReference type="InterPro" id="IPR036850">
    <property type="entry name" value="NDK-like_dom_sf"/>
</dbReference>
<feature type="binding site" evidence="12">
    <location>
        <position position="112"/>
    </location>
    <ligand>
        <name>ATP</name>
        <dbReference type="ChEBI" id="CHEBI:30616"/>
    </ligand>
</feature>
<evidence type="ECO:0000313" key="17">
    <source>
        <dbReference type="EMBL" id="PRR77340.1"/>
    </source>
</evidence>
<feature type="active site" description="Pros-phosphohistidine intermediate" evidence="12">
    <location>
        <position position="115"/>
    </location>
</feature>
<dbReference type="GO" id="GO:0005524">
    <property type="term" value="F:ATP binding"/>
    <property type="evidence" value="ECO:0007669"/>
    <property type="project" value="UniProtKB-UniRule"/>
</dbReference>
<accession>A0A2T0B153</accession>
<comment type="function">
    <text evidence="12">Major role in the synthesis of nucleoside triphosphates other than ATP. The ATP gamma phosphate is transferred to the NDP beta phosphate via a ping-pong mechanism, using a phosphorylated active-site intermediate.</text>
</comment>
<feature type="domain" description="Nucleoside diphosphate kinase-like" evidence="16">
    <location>
        <begin position="1"/>
        <end position="134"/>
    </location>
</feature>
<feature type="binding site" evidence="12">
    <location>
        <position position="9"/>
    </location>
    <ligand>
        <name>ATP</name>
        <dbReference type="ChEBI" id="CHEBI:30616"/>
    </ligand>
</feature>
<keyword evidence="10 12" id="KW-0460">Magnesium</keyword>
<dbReference type="NCBIfam" id="NF001908">
    <property type="entry name" value="PRK00668.1"/>
    <property type="match status" value="1"/>
</dbReference>
<dbReference type="PROSITE" id="PS00469">
    <property type="entry name" value="NDPK"/>
    <property type="match status" value="1"/>
</dbReference>
<feature type="binding site" evidence="12">
    <location>
        <position position="85"/>
    </location>
    <ligand>
        <name>ATP</name>
        <dbReference type="ChEBI" id="CHEBI:30616"/>
    </ligand>
</feature>
<comment type="cofactor">
    <cofactor evidence="1 12">
        <name>Mg(2+)</name>
        <dbReference type="ChEBI" id="CHEBI:18420"/>
    </cofactor>
</comment>
<feature type="binding site" evidence="12">
    <location>
        <position position="91"/>
    </location>
    <ligand>
        <name>ATP</name>
        <dbReference type="ChEBI" id="CHEBI:30616"/>
    </ligand>
</feature>
<dbReference type="HAMAP" id="MF_00451">
    <property type="entry name" value="NDP_kinase"/>
    <property type="match status" value="1"/>
</dbReference>
<dbReference type="InterPro" id="IPR023005">
    <property type="entry name" value="Nucleoside_diP_kinase_AS"/>
</dbReference>
<feature type="binding site" evidence="12">
    <location>
        <position position="102"/>
    </location>
    <ligand>
        <name>ATP</name>
        <dbReference type="ChEBI" id="CHEBI:30616"/>
    </ligand>
</feature>
<keyword evidence="8 12" id="KW-0418">Kinase</keyword>
<feature type="binding site" evidence="12">
    <location>
        <position position="57"/>
    </location>
    <ligand>
        <name>ATP</name>
        <dbReference type="ChEBI" id="CHEBI:30616"/>
    </ligand>
</feature>
<protein>
    <recommendedName>
        <fullName evidence="4 12">Nucleoside diphosphate kinase</fullName>
        <shortName evidence="12">NDK</shortName>
        <shortName evidence="12">NDP kinase</shortName>
        <ecNumber evidence="3 12">2.7.4.6</ecNumber>
    </recommendedName>
    <alternativeName>
        <fullName evidence="12">Nucleoside-2-P kinase</fullName>
    </alternativeName>
</protein>
<keyword evidence="7 12" id="KW-0547">Nucleotide-binding</keyword>
<evidence type="ECO:0000256" key="4">
    <source>
        <dbReference type="ARBA" id="ARBA00017632"/>
    </source>
</evidence>
<dbReference type="PRINTS" id="PR01243">
    <property type="entry name" value="NUCDPKINASE"/>
</dbReference>
<keyword evidence="18" id="KW-1185">Reference proteome</keyword>
<gene>
    <name evidence="17" type="primary">ndkA</name>
    <name evidence="12" type="synonym">ndk</name>
    <name evidence="17" type="ORF">CLLI_25130</name>
</gene>
<dbReference type="Gene3D" id="3.30.70.141">
    <property type="entry name" value="Nucleoside diphosphate kinase-like domain"/>
    <property type="match status" value="1"/>
</dbReference>
<sequence length="134" mass="15119">MEKTLVLIKPDGVERKLIGEIISFYERKNLNISALKMIKANKKAAEAHYVEHAGRDYYNSLIDYITDGKIVAMVIEGENAVKIVRKINGVTDPIEADMGSIRGKYGLSKERNLVHASDSIENAKREISIWFPEI</sequence>
<dbReference type="GO" id="GO:0004550">
    <property type="term" value="F:nucleoside diphosphate kinase activity"/>
    <property type="evidence" value="ECO:0007669"/>
    <property type="project" value="UniProtKB-UniRule"/>
</dbReference>
<dbReference type="EMBL" id="PVXO01000066">
    <property type="protein sequence ID" value="PRR77340.1"/>
    <property type="molecule type" value="Genomic_DNA"/>
</dbReference>
<dbReference type="FunFam" id="3.30.70.141:FF:000003">
    <property type="entry name" value="Nucleoside diphosphate kinase"/>
    <property type="match status" value="1"/>
</dbReference>
<dbReference type="AlphaFoldDB" id="A0A2T0B153"/>
<dbReference type="GO" id="GO:0005737">
    <property type="term" value="C:cytoplasm"/>
    <property type="evidence" value="ECO:0007669"/>
    <property type="project" value="UniProtKB-SubCell"/>
</dbReference>
<dbReference type="InterPro" id="IPR034907">
    <property type="entry name" value="NDK-like_dom"/>
</dbReference>
<comment type="caution">
    <text evidence="17">The sequence shown here is derived from an EMBL/GenBank/DDBJ whole genome shotgun (WGS) entry which is preliminary data.</text>
</comment>
<dbReference type="Pfam" id="PF00334">
    <property type="entry name" value="NDK"/>
    <property type="match status" value="1"/>
</dbReference>
<comment type="caution">
    <text evidence="13">Lacks conserved residue(s) required for the propagation of feature annotation.</text>
</comment>
<comment type="catalytic activity">
    <reaction evidence="12">
        <text>a ribonucleoside 5'-diphosphate + ATP = a ribonucleoside 5'-triphosphate + ADP</text>
        <dbReference type="Rhea" id="RHEA:18113"/>
        <dbReference type="ChEBI" id="CHEBI:30616"/>
        <dbReference type="ChEBI" id="CHEBI:57930"/>
        <dbReference type="ChEBI" id="CHEBI:61557"/>
        <dbReference type="ChEBI" id="CHEBI:456216"/>
        <dbReference type="EC" id="2.7.4.6"/>
    </reaction>
</comment>
<dbReference type="GO" id="GO:0006241">
    <property type="term" value="P:CTP biosynthetic process"/>
    <property type="evidence" value="ECO:0007669"/>
    <property type="project" value="UniProtKB-UniRule"/>
</dbReference>
<name>A0A2T0B153_9CLOT</name>
<evidence type="ECO:0000256" key="12">
    <source>
        <dbReference type="HAMAP-Rule" id="MF_00451"/>
    </source>
</evidence>
<organism evidence="17 18">
    <name type="scientific">Clostridium liquoris</name>
    <dbReference type="NCBI Taxonomy" id="1289519"/>
    <lineage>
        <taxon>Bacteria</taxon>
        <taxon>Bacillati</taxon>
        <taxon>Bacillota</taxon>
        <taxon>Clostridia</taxon>
        <taxon>Eubacteriales</taxon>
        <taxon>Clostridiaceae</taxon>
        <taxon>Clostridium</taxon>
    </lineage>
</organism>
<keyword evidence="11 12" id="KW-0546">Nucleotide metabolism</keyword>
<evidence type="ECO:0000313" key="18">
    <source>
        <dbReference type="Proteomes" id="UP000239706"/>
    </source>
</evidence>
<evidence type="ECO:0000256" key="9">
    <source>
        <dbReference type="ARBA" id="ARBA00022840"/>
    </source>
</evidence>
<dbReference type="GO" id="GO:0006183">
    <property type="term" value="P:GTP biosynthetic process"/>
    <property type="evidence" value="ECO:0007669"/>
    <property type="project" value="UniProtKB-UniRule"/>
</dbReference>
<dbReference type="InterPro" id="IPR001564">
    <property type="entry name" value="Nucleoside_diP_kinase"/>
</dbReference>
<dbReference type="EC" id="2.7.4.6" evidence="3 12"/>
<comment type="subunit">
    <text evidence="12">Homotetramer.</text>
</comment>
<dbReference type="SUPFAM" id="SSF54919">
    <property type="entry name" value="Nucleoside diphosphate kinase, NDK"/>
    <property type="match status" value="1"/>
</dbReference>
<comment type="catalytic activity">
    <reaction evidence="12 15">
        <text>a 2'-deoxyribonucleoside 5'-diphosphate + ATP = a 2'-deoxyribonucleoside 5'-triphosphate + ADP</text>
        <dbReference type="Rhea" id="RHEA:44640"/>
        <dbReference type="ChEBI" id="CHEBI:30616"/>
        <dbReference type="ChEBI" id="CHEBI:61560"/>
        <dbReference type="ChEBI" id="CHEBI:73316"/>
        <dbReference type="ChEBI" id="CHEBI:456216"/>
        <dbReference type="EC" id="2.7.4.6"/>
    </reaction>
</comment>
<evidence type="ECO:0000256" key="15">
    <source>
        <dbReference type="RuleBase" id="RU004013"/>
    </source>
</evidence>